<protein>
    <submittedName>
        <fullName evidence="1">Uncharacterized protein</fullName>
    </submittedName>
</protein>
<dbReference type="Proteomes" id="UP000548326">
    <property type="component" value="Unassembled WGS sequence"/>
</dbReference>
<dbReference type="RefSeq" id="WP_221276213.1">
    <property type="nucleotide sequence ID" value="NZ_JACHCA010000035.1"/>
</dbReference>
<dbReference type="AlphaFoldDB" id="A0A841JKY9"/>
<dbReference type="EMBL" id="JACHCA010000035">
    <property type="protein sequence ID" value="MBB6131853.1"/>
    <property type="molecule type" value="Genomic_DNA"/>
</dbReference>
<feature type="non-terminal residue" evidence="1">
    <location>
        <position position="1"/>
    </location>
</feature>
<sequence length="65" mass="7602">SELLTKKKKQKESFNNNNNSFILVEANLKVSLCIYNECYADFCRNMESRPLRSTLRQAQTDNPPF</sequence>
<comment type="caution">
    <text evidence="1">The sequence shown here is derived from an EMBL/GenBank/DDBJ whole genome shotgun (WGS) entry which is preliminary data.</text>
</comment>
<evidence type="ECO:0000313" key="1">
    <source>
        <dbReference type="EMBL" id="MBB6131853.1"/>
    </source>
</evidence>
<accession>A0A841JKY9</accession>
<reference evidence="1 2" key="1">
    <citation type="submission" date="2020-08" db="EMBL/GenBank/DDBJ databases">
        <title>Genomic Encyclopedia of Type Strains, Phase IV (KMG-V): Genome sequencing to study the core and pangenomes of soil and plant-associated prokaryotes.</title>
        <authorList>
            <person name="Whitman W."/>
        </authorList>
    </citation>
    <scope>NUCLEOTIDE SEQUENCE [LARGE SCALE GENOMIC DNA]</scope>
    <source>
        <strain evidence="1 2">MP601</strain>
    </source>
</reference>
<name>A0A841JKY9_9SPHI</name>
<proteinExistence type="predicted"/>
<organism evidence="1 2">
    <name type="scientific">Mucilaginibacter lappiensis</name>
    <dbReference type="NCBI Taxonomy" id="354630"/>
    <lineage>
        <taxon>Bacteria</taxon>
        <taxon>Pseudomonadati</taxon>
        <taxon>Bacteroidota</taxon>
        <taxon>Sphingobacteriia</taxon>
        <taxon>Sphingobacteriales</taxon>
        <taxon>Sphingobacteriaceae</taxon>
        <taxon>Mucilaginibacter</taxon>
    </lineage>
</organism>
<evidence type="ECO:0000313" key="2">
    <source>
        <dbReference type="Proteomes" id="UP000548326"/>
    </source>
</evidence>
<gene>
    <name evidence="1" type="ORF">HDF22_006007</name>
</gene>